<feature type="repeat" description="Filamin" evidence="9">
    <location>
        <begin position="935"/>
        <end position="1033"/>
    </location>
</feature>
<evidence type="ECO:0000256" key="10">
    <source>
        <dbReference type="SAM" id="MobiDB-lite"/>
    </source>
</evidence>
<dbReference type="FunFam" id="2.60.40.10:FF:000042">
    <property type="entry name" value="Filamin-B isoform B"/>
    <property type="match status" value="2"/>
</dbReference>
<keyword evidence="5" id="KW-0677">Repeat</keyword>
<reference evidence="12" key="3">
    <citation type="submission" date="2025-09" db="UniProtKB">
        <authorList>
            <consortium name="Ensembl"/>
        </authorList>
    </citation>
    <scope>IDENTIFICATION</scope>
</reference>
<proteinExistence type="inferred from homology"/>
<dbReference type="eggNOG" id="KOG0518">
    <property type="taxonomic scope" value="Eukaryota"/>
</dbReference>
<evidence type="ECO:0000259" key="11">
    <source>
        <dbReference type="PROSITE" id="PS50021"/>
    </source>
</evidence>
<dbReference type="FunFam" id="2.60.40.10:FF:000126">
    <property type="entry name" value="filamin-C isoform X1"/>
    <property type="match status" value="1"/>
</dbReference>
<dbReference type="FunFam" id="2.60.40.10:FF:000092">
    <property type="entry name" value="Filamin-B isoform B"/>
    <property type="match status" value="1"/>
</dbReference>
<dbReference type="InterPro" id="IPR001715">
    <property type="entry name" value="CH_dom"/>
</dbReference>
<dbReference type="FunFam" id="2.60.40.10:FF:000168">
    <property type="entry name" value="filamin-C isoform X2"/>
    <property type="match status" value="1"/>
</dbReference>
<evidence type="ECO:0000256" key="7">
    <source>
        <dbReference type="ARBA" id="ARBA00023203"/>
    </source>
</evidence>
<reference evidence="12" key="2">
    <citation type="submission" date="2025-08" db="UniProtKB">
        <authorList>
            <consortium name="Ensembl"/>
        </authorList>
    </citation>
    <scope>IDENTIFICATION</scope>
</reference>
<feature type="repeat" description="Filamin" evidence="9">
    <location>
        <begin position="542"/>
        <end position="638"/>
    </location>
</feature>
<dbReference type="FunFam" id="2.60.40.10:FF:000157">
    <property type="entry name" value="filamin-C isoform X1"/>
    <property type="match status" value="1"/>
</dbReference>
<feature type="region of interest" description="Disordered" evidence="10">
    <location>
        <begin position="1062"/>
        <end position="1083"/>
    </location>
</feature>
<feature type="repeat" description="Filamin" evidence="9">
    <location>
        <begin position="2032"/>
        <end position="2107"/>
    </location>
</feature>
<dbReference type="FunFam" id="2.60.40.10:FF:000102">
    <property type="entry name" value="filamin-B isoform X2"/>
    <property type="match status" value="1"/>
</dbReference>
<feature type="repeat" description="Filamin" evidence="9">
    <location>
        <begin position="2395"/>
        <end position="2488"/>
    </location>
</feature>
<dbReference type="SUPFAM" id="SSF81296">
    <property type="entry name" value="E set domains"/>
    <property type="match status" value="24"/>
</dbReference>
<feature type="repeat" description="Filamin" evidence="9">
    <location>
        <begin position="2110"/>
        <end position="2202"/>
    </location>
</feature>
<dbReference type="PROSITE" id="PS00020">
    <property type="entry name" value="ACTININ_2"/>
    <property type="match status" value="1"/>
</dbReference>
<keyword evidence="13" id="KW-1185">Reference proteome</keyword>
<feature type="repeat" description="Filamin" evidence="9">
    <location>
        <begin position="832"/>
        <end position="934"/>
    </location>
</feature>
<keyword evidence="8" id="KW-0206">Cytoskeleton</keyword>
<dbReference type="FunFam" id="2.60.40.10:FF:000138">
    <property type="entry name" value="filamin-B isoform X1"/>
    <property type="match status" value="1"/>
</dbReference>
<feature type="repeat" description="Filamin" evidence="9">
    <location>
        <begin position="1034"/>
        <end position="1129"/>
    </location>
</feature>
<dbReference type="InterPro" id="IPR044801">
    <property type="entry name" value="Filamin"/>
</dbReference>
<gene>
    <name evidence="12" type="primary">flna</name>
</gene>
<dbReference type="Pfam" id="PF00307">
    <property type="entry name" value="CH"/>
    <property type="match status" value="2"/>
</dbReference>
<feature type="repeat" description="Filamin" evidence="9">
    <location>
        <begin position="2615"/>
        <end position="2709"/>
    </location>
</feature>
<dbReference type="GO" id="GO:0030036">
    <property type="term" value="P:actin cytoskeleton organization"/>
    <property type="evidence" value="ECO:0007669"/>
    <property type="project" value="InterPro"/>
</dbReference>
<feature type="repeat" description="Filamin" evidence="9">
    <location>
        <begin position="2301"/>
        <end position="2393"/>
    </location>
</feature>
<dbReference type="PROSITE" id="PS00019">
    <property type="entry name" value="ACTININ_1"/>
    <property type="match status" value="1"/>
</dbReference>
<dbReference type="InterPro" id="IPR036872">
    <property type="entry name" value="CH_dom_sf"/>
</dbReference>
<evidence type="ECO:0000256" key="2">
    <source>
        <dbReference type="ARBA" id="ARBA00009238"/>
    </source>
</evidence>
<feature type="domain" description="Calponin-homology (CH)" evidence="11">
    <location>
        <begin position="233"/>
        <end position="336"/>
    </location>
</feature>
<accession>G1KJT9</accession>
<protein>
    <recommendedName>
        <fullName evidence="11">Calponin-homology (CH) domain-containing protein</fullName>
    </recommendedName>
</protein>
<feature type="compositionally biased region" description="Gly residues" evidence="10">
    <location>
        <begin position="67"/>
        <end position="84"/>
    </location>
</feature>
<dbReference type="FunFam" id="2.60.40.10:FF:000118">
    <property type="entry name" value="filamin-C isoform X2"/>
    <property type="match status" value="1"/>
</dbReference>
<dbReference type="FunFam" id="2.60.40.10:FF:000154">
    <property type="entry name" value="filamin-B isoform X1"/>
    <property type="match status" value="1"/>
</dbReference>
<dbReference type="PANTHER" id="PTHR38537">
    <property type="entry name" value="JITTERBUG, ISOFORM N"/>
    <property type="match status" value="1"/>
</dbReference>
<dbReference type="PROSITE" id="PS50194">
    <property type="entry name" value="FILAMIN_REPEAT"/>
    <property type="match status" value="24"/>
</dbReference>
<dbReference type="FunFam" id="2.60.40.10:FF:000122">
    <property type="entry name" value="filamin-C isoform X2"/>
    <property type="match status" value="1"/>
</dbReference>
<dbReference type="FunFam" id="2.60.40.10:FF:000001">
    <property type="entry name" value="Filamin-C isoform b"/>
    <property type="match status" value="5"/>
</dbReference>
<comment type="subcellular location">
    <subcellularLocation>
        <location evidence="1">Cytoplasm</location>
        <location evidence="1">Cytoskeleton</location>
    </subcellularLocation>
</comment>
<feature type="repeat" description="Filamin" evidence="9">
    <location>
        <begin position="2200"/>
        <end position="2298"/>
    </location>
</feature>
<feature type="repeat" description="Filamin" evidence="9">
    <location>
        <begin position="1418"/>
        <end position="1510"/>
    </location>
</feature>
<feature type="repeat" description="Filamin" evidence="9">
    <location>
        <begin position="639"/>
        <end position="731"/>
    </location>
</feature>
<dbReference type="CDD" id="cd21308">
    <property type="entry name" value="CH_FLNA_rpt1"/>
    <property type="match status" value="1"/>
</dbReference>
<dbReference type="InterPro" id="IPR014756">
    <property type="entry name" value="Ig_E-set"/>
</dbReference>
<feature type="repeat" description="Filamin" evidence="9">
    <location>
        <begin position="1870"/>
        <end position="1928"/>
    </location>
</feature>
<feature type="domain" description="Calponin-homology (CH)" evidence="11">
    <location>
        <begin position="110"/>
        <end position="216"/>
    </location>
</feature>
<feature type="repeat" description="Filamin" evidence="9">
    <location>
        <begin position="735"/>
        <end position="831"/>
    </location>
</feature>
<evidence type="ECO:0000256" key="6">
    <source>
        <dbReference type="ARBA" id="ARBA00022843"/>
    </source>
</evidence>
<dbReference type="Gene3D" id="1.10.418.10">
    <property type="entry name" value="Calponin-like domain"/>
    <property type="match status" value="2"/>
</dbReference>
<dbReference type="STRING" id="28377.ENSACAP00000009994"/>
<feature type="repeat" description="Filamin" evidence="9">
    <location>
        <begin position="1928"/>
        <end position="2020"/>
    </location>
</feature>
<organism evidence="12 13">
    <name type="scientific">Anolis carolinensis</name>
    <name type="common">Green anole</name>
    <name type="synonym">American chameleon</name>
    <dbReference type="NCBI Taxonomy" id="28377"/>
    <lineage>
        <taxon>Eukaryota</taxon>
        <taxon>Metazoa</taxon>
        <taxon>Chordata</taxon>
        <taxon>Craniata</taxon>
        <taxon>Vertebrata</taxon>
        <taxon>Euteleostomi</taxon>
        <taxon>Lepidosauria</taxon>
        <taxon>Squamata</taxon>
        <taxon>Bifurcata</taxon>
        <taxon>Unidentata</taxon>
        <taxon>Episquamata</taxon>
        <taxon>Toxicofera</taxon>
        <taxon>Iguania</taxon>
        <taxon>Dactyloidae</taxon>
        <taxon>Anolis</taxon>
    </lineage>
</organism>
<dbReference type="FunFam" id="2.60.40.10:FF:000115">
    <property type="entry name" value="filamin-C isoform X1"/>
    <property type="match status" value="1"/>
</dbReference>
<dbReference type="SUPFAM" id="SSF47576">
    <property type="entry name" value="Calponin-homology domain, CH-domain"/>
    <property type="match status" value="1"/>
</dbReference>
<feature type="repeat" description="Filamin" evidence="9">
    <location>
        <begin position="343"/>
        <end position="441"/>
    </location>
</feature>
<dbReference type="GeneTree" id="ENSGT00940000153588"/>
<keyword evidence="3" id="KW-0963">Cytoplasm</keyword>
<dbReference type="SMART" id="SM00557">
    <property type="entry name" value="IG_FLMN"/>
    <property type="match status" value="24"/>
</dbReference>
<evidence type="ECO:0000256" key="3">
    <source>
        <dbReference type="ARBA" id="ARBA00022490"/>
    </source>
</evidence>
<evidence type="ECO:0000256" key="4">
    <source>
        <dbReference type="ARBA" id="ARBA00022553"/>
    </source>
</evidence>
<feature type="compositionally biased region" description="Basic and acidic residues" evidence="10">
    <location>
        <begin position="97"/>
        <end position="106"/>
    </location>
</feature>
<dbReference type="GO" id="GO:0005856">
    <property type="term" value="C:cytoskeleton"/>
    <property type="evidence" value="ECO:0007669"/>
    <property type="project" value="UniProtKB-SubCell"/>
</dbReference>
<feature type="region of interest" description="Disordered" evidence="10">
    <location>
        <begin position="338"/>
        <end position="359"/>
    </location>
</feature>
<sequence length="2710" mass="287827">MAPTHPSQESEHPRSHWHARQESRNTIDTGSCAFKCGPILLSAGVPPTASPAVIMSGSQARLHQASGAGGGGGGRGGGVGGGSSIIGPGEDAAEMPATEKDLAEDAPWKKIQQNTFTRWCNEHLKCVQKRIANLQTDLGDGLRLIALLEVLSQKKMGRKYNARPTFRQMQLENVSVALEFLERENIKLVSIDSKAIVDGNLKLILGLIWTLILHYSISMPIWDEEDDEEAKKQTPKQRLLGWIQNKLPQLPITNFSRDWQSGRALGALVDSCAPGLCPDWDSWDASKPVNNAREAMQQADDWLGIPQVITPEEIVDPNVDEHSVMTYLSQFPKAKLKPGAPLRPKLNPKKARAYGPGIEPTGNMVKKKAEFTVETISAGQGEVLVYVEDPAGHREEAKVIANNDKNRTFSVWYVPKVTGVHKVTVLFAGQHIAKSPFEVNVDKSHGDASKVTAQGPGLEPSGNIANKTTYFEIFTAGAGVGEIEVIIQDPTGKKGTVEQNLEDKGNSTYRCTYKPILEGTYTIYITFGGIPIPRSPYTVTVGQACNPNACRAVGRGLQPKGVRVKETADFKVYTKGAGSGELKVTVKGPKGLEERVKQKDLGDGVYSFEYYPTVPGNYTVTITWGGQHIPRSPFEVKVGTECTNQKVRAWGPGLEGGVVGKSADFVVEAIGDDVGTLGFSVEGPSQAKIECDDKGDGSCDVRYWPQEPGEYAVHVFCNSEDIKLSPFMAEIKAAPKDFHPEKVKAYGPGLDKTGVAVNKPAEFTVDAKNGGKAPLKVQVQDSDGSPVDVSMKDNGNGTYSCSYVPKKPVKHTAMVSWGGVNIPNSPYRVNVGAGSHPNKVKVYGPGVAKTGLKAHEPTYFTVDCTEAGQGDVSIGIKCAPGVVGPAEADINFNIIRNDNDTFTVKYTPHGAGSYTIMVLFADQATPTSPIRIKVDPSHDASKVKAEGPGLNRNGVEIGKPTYFTVNTKAAGKAKLDVQFTGPAKGEAVRDSEIIDHHDNTYTVKYTPVQQGNIGVNVTYGGDHIPKSPFNVGVAPTLDLSKIKISGLGDKVEVGKDQEFTVKSKGAGGQGKVATKITGPSNKPVPCKVEPGLSSDNSVVKFIPREEGPYEVDVTYDGVPVPGSPFPVEAVPPTNPSKVKAHGPGLKGGLAGSPAPFTIDTKGAGNGGLGLTVEGPCEAKIECLDNGDGTCSVSYLPTEPGEYNINILFADTHVPGSPFKAQVVPGFDPSKVKCSGPGLEHATVGQAGEFSVDCSSAGSAELTIEIISESGTQAEVHVRDNGDGTYTITYIPLCPGVYTITIKYGGQPIPNFPSKLNVEPAMDTSGVKVYGPGVEGKGVFREATTEFNVDARTLTKTGGPHVKTRVSNPSGNVTESYVRDNGDGTYNVEYTPYEDGVHSIDVTYDGSPVPSSPFRVPVTEGCDPTRVRVHGPGIQNGTTNKPNKFTVETRGAGTGGLGLAVEGPSEAKMSCTDNKDGSCSVEYIPYEPGTYSLNVTYDGHQVPGSPFKVPVNDVVDSSKVKCSGPGLTPGVVRANVPQSFTIDTSKAGVAPLQVKVQGPKGVVEPVDVVDNADGTQTASYVPSREGPYNIAVIYGDEEVPRSPFKVKVLPTHDASKVKASGPGLNTTGVPASLPVEFTIDAKDAGEGLLAVQITDPEGKPKKATIRDNQDGTYTVSYVPDMTGRYTILIKYGGDEIPYSPYRIRALPTGDASKCTVTVSIGGHGLGAGIGPTIQIGEETVITVDAKAAGKGKVTCTVCTPDGTEVDVDVVENEDGTFDIFYTAPQPGKYVICVRFGGEHIPNSPFQVTALDGERPTPQQMAQPMRAPPYAYPSGAQQPWGPAVTATDRPINGLDAGLRPFDLVIPFTIKKGEITGEVRMPSGKVAKPDITDNKDGTVTVRYAPTEAGLHEMDIRYDNMHIPGSPLQFYVDYVNSGHVTAYGPGLIHGVVNKPAVFTVNTKDAGEGGLSLAIEGPSKAEIGCTDNQDGTCTVSYLPVLPGDYNILVKYNDKHIPGSPFTAKITADDTMRMSHLKVGSSADIPLNITETDLSQLTATVIPPSGREEPCLLKRLRNGHVGISFVPKEIGEHIVNIKKNGLHIPSSPITVMISQSEIGDASRVRVSGPGLSEGRTFEPSEFIIDTRDAGYGGLSLSIEGPSKVDINTEDLEDGTCKVTYCPTEPGNYIINIKFADQHVPGSPFSVKVTGEGRMKQMITRRQKAPSVANIGTECDLSLKIPEINIRDMTAQVTSPSGKSHDAEILEAENNTYCIRFVPTETGIHSVSVKYKGQHVPGSPFQFTVGPLGEGGAHKVRAGGPGLERAEAGVPAEFSIWTREAGAGGLSIAVEGPSKAEIAFEDRKDGSCGVSYIVQEPGDYEVSVKFNDEHIPDSPFVVPATSTSDDARRLTVSSLQESGLKVNQPASFAVSLNGAKGVIDAKVHSPSGALEECHVTEIDEDKYAVRFIPRENGIYSVDVKFNGSHIPGSPFKIRVGEVGQAGDPGMVSAYGPGLEGGITGKPAEFIVNTTNAGPGALAVTIDGPSKVKMDCQECPEGYKVIYTPMVPGSYLISIKFGGPYHIAGSPFKAKITGTRLVPSHSLHETSSVFMDGAAKPDGATPKFASDASKVVAKGLGLNKGFVGQKNSFTVDCSKAGNNMLLVGVHGPKTPCEEIVVKHLGNRLYNVTYLLKDRGDYVLVVKWGDEHIPGSPFHVSVP</sequence>
<feature type="repeat" description="Filamin" evidence="9">
    <location>
        <begin position="1608"/>
        <end position="1704"/>
    </location>
</feature>
<feature type="repeat" description="Filamin" evidence="9">
    <location>
        <begin position="1223"/>
        <end position="1317"/>
    </location>
</feature>
<keyword evidence="7" id="KW-0009">Actin-binding</keyword>
<dbReference type="FunFam" id="1.10.418.10:FF:000006">
    <property type="entry name" value="Filamin-B isoform A"/>
    <property type="match status" value="1"/>
</dbReference>
<feature type="repeat" description="Filamin" evidence="9">
    <location>
        <begin position="1717"/>
        <end position="1808"/>
    </location>
</feature>
<dbReference type="PANTHER" id="PTHR38537:SF5">
    <property type="entry name" value="FILAMIN-A"/>
    <property type="match status" value="1"/>
</dbReference>
<dbReference type="Pfam" id="PF00630">
    <property type="entry name" value="Filamin"/>
    <property type="match status" value="24"/>
</dbReference>
<dbReference type="Bgee" id="ENSACAG00000009800">
    <property type="expression patterns" value="Expressed in embryonic post-anal tail and 13 other cell types or tissues"/>
</dbReference>
<dbReference type="InterPro" id="IPR017868">
    <property type="entry name" value="Filamin/ABP280_repeat-like"/>
</dbReference>
<dbReference type="GO" id="GO:0051015">
    <property type="term" value="F:actin filament binding"/>
    <property type="evidence" value="ECO:0007669"/>
    <property type="project" value="InterPro"/>
</dbReference>
<evidence type="ECO:0000313" key="13">
    <source>
        <dbReference type="Proteomes" id="UP000001646"/>
    </source>
</evidence>
<dbReference type="InParanoid" id="G1KJT9"/>
<dbReference type="FunFam" id="2.60.40.10:FF:000105">
    <property type="entry name" value="filamin-C isoform X1"/>
    <property type="match status" value="1"/>
</dbReference>
<evidence type="ECO:0000256" key="1">
    <source>
        <dbReference type="ARBA" id="ARBA00004245"/>
    </source>
</evidence>
<evidence type="ECO:0000256" key="5">
    <source>
        <dbReference type="ARBA" id="ARBA00022737"/>
    </source>
</evidence>
<dbReference type="InterPro" id="IPR013783">
    <property type="entry name" value="Ig-like_fold"/>
</dbReference>
<feature type="repeat" description="Filamin" evidence="9">
    <location>
        <begin position="1318"/>
        <end position="1417"/>
    </location>
</feature>
<dbReference type="FunFam" id="2.60.40.10:FF:000007">
    <property type="entry name" value="Filamin-B isoform C"/>
    <property type="match status" value="3"/>
</dbReference>
<feature type="repeat" description="Filamin" evidence="9">
    <location>
        <begin position="443"/>
        <end position="541"/>
    </location>
</feature>
<dbReference type="FunFam" id="1.10.418.10:FF:000008">
    <property type="entry name" value="Filamin-B isoform C"/>
    <property type="match status" value="1"/>
</dbReference>
<dbReference type="InterPro" id="IPR001589">
    <property type="entry name" value="Actinin_actin-bd_CS"/>
</dbReference>
<dbReference type="SMART" id="SM00033">
    <property type="entry name" value="CH"/>
    <property type="match status" value="2"/>
</dbReference>
<name>G1KJT9_ANOCA</name>
<dbReference type="FunFam" id="2.60.40.10:FF:000079">
    <property type="entry name" value="Filamin-B isoform C"/>
    <property type="match status" value="1"/>
</dbReference>
<reference evidence="12 13" key="1">
    <citation type="submission" date="2009-12" db="EMBL/GenBank/DDBJ databases">
        <title>The Genome Sequence of Anolis carolinensis (Green Anole Lizard).</title>
        <authorList>
            <consortium name="The Genome Sequencing Platform"/>
            <person name="Di Palma F."/>
            <person name="Alfoldi J."/>
            <person name="Heiman D."/>
            <person name="Young S."/>
            <person name="Grabherr M."/>
            <person name="Johnson J."/>
            <person name="Lander E.S."/>
            <person name="Lindblad-Toh K."/>
        </authorList>
    </citation>
    <scope>NUCLEOTIDE SEQUENCE [LARGE SCALE GENOMIC DNA]</scope>
    <source>
        <strain evidence="12 13">JBL SC #1</strain>
    </source>
</reference>
<dbReference type="FunFam" id="2.60.40.10:FF:000125">
    <property type="entry name" value="filamin-B isoform X1"/>
    <property type="match status" value="1"/>
</dbReference>
<dbReference type="Ensembl" id="ENSACAT00000010200.4">
    <property type="protein sequence ID" value="ENSACAP00000009994.4"/>
    <property type="gene ID" value="ENSACAG00000009800.4"/>
</dbReference>
<feature type="repeat" description="Filamin" evidence="9">
    <location>
        <begin position="1511"/>
        <end position="1607"/>
    </location>
</feature>
<dbReference type="FunFam" id="2.60.40.10:FF:000096">
    <property type="entry name" value="filamin-C isoform X2"/>
    <property type="match status" value="1"/>
</dbReference>
<dbReference type="Gene3D" id="2.60.40.10">
    <property type="entry name" value="Immunoglobulins"/>
    <property type="match status" value="24"/>
</dbReference>
<evidence type="ECO:0000256" key="8">
    <source>
        <dbReference type="ARBA" id="ARBA00023212"/>
    </source>
</evidence>
<feature type="region of interest" description="Disordered" evidence="10">
    <location>
        <begin position="1"/>
        <end position="24"/>
    </location>
</feature>
<feature type="repeat" description="Filamin" evidence="9">
    <location>
        <begin position="2492"/>
        <end position="2584"/>
    </location>
</feature>
<feature type="repeat" description="Filamin" evidence="9">
    <location>
        <begin position="1130"/>
        <end position="1222"/>
    </location>
</feature>
<comment type="similarity">
    <text evidence="2">Belongs to the filamin family.</text>
</comment>
<feature type="region of interest" description="Disordered" evidence="10">
    <location>
        <begin position="63"/>
        <end position="106"/>
    </location>
</feature>
<feature type="compositionally biased region" description="Basic and acidic residues" evidence="10">
    <location>
        <begin position="8"/>
        <end position="24"/>
    </location>
</feature>
<evidence type="ECO:0000313" key="12">
    <source>
        <dbReference type="Ensembl" id="ENSACAP00000009994.4"/>
    </source>
</evidence>
<dbReference type="PROSITE" id="PS50021">
    <property type="entry name" value="CH"/>
    <property type="match status" value="2"/>
</dbReference>
<dbReference type="HOGENOM" id="CLU_000783_0_0_1"/>
<evidence type="ECO:0000256" key="9">
    <source>
        <dbReference type="PROSITE-ProRule" id="PRU00087"/>
    </source>
</evidence>
<keyword evidence="6" id="KW-0832">Ubl conjugation</keyword>
<dbReference type="InterPro" id="IPR001298">
    <property type="entry name" value="Filamin/ABP280_rpt"/>
</dbReference>
<dbReference type="Proteomes" id="UP000001646">
    <property type="component" value="Chromosome 2"/>
</dbReference>
<keyword evidence="4" id="KW-0597">Phosphoprotein</keyword>